<dbReference type="AlphaFoldDB" id="A0A183P7W4"/>
<dbReference type="InterPro" id="IPR023696">
    <property type="entry name" value="Ureohydrolase_dom_sf"/>
</dbReference>
<organism evidence="1 2">
    <name type="scientific">Schistosoma mattheei</name>
    <dbReference type="NCBI Taxonomy" id="31246"/>
    <lineage>
        <taxon>Eukaryota</taxon>
        <taxon>Metazoa</taxon>
        <taxon>Spiralia</taxon>
        <taxon>Lophotrochozoa</taxon>
        <taxon>Platyhelminthes</taxon>
        <taxon>Trematoda</taxon>
        <taxon>Digenea</taxon>
        <taxon>Strigeidida</taxon>
        <taxon>Schistosomatoidea</taxon>
        <taxon>Schistosomatidae</taxon>
        <taxon>Schistosoma</taxon>
    </lineage>
</organism>
<dbReference type="Pfam" id="PF00850">
    <property type="entry name" value="Hist_deacetyl"/>
    <property type="match status" value="1"/>
</dbReference>
<dbReference type="InterPro" id="IPR023801">
    <property type="entry name" value="His_deacetylse_dom"/>
</dbReference>
<reference evidence="1 2" key="1">
    <citation type="submission" date="2018-11" db="EMBL/GenBank/DDBJ databases">
        <authorList>
            <consortium name="Pathogen Informatics"/>
        </authorList>
    </citation>
    <scope>NUCLEOTIDE SEQUENCE [LARGE SCALE GENOMIC DNA]</scope>
    <source>
        <strain>Denwood</strain>
        <strain evidence="2">Zambia</strain>
    </source>
</reference>
<dbReference type="InterPro" id="IPR037138">
    <property type="entry name" value="His_deacetylse_dom_sf"/>
</dbReference>
<accession>A0A183P7W4</accession>
<dbReference type="STRING" id="31246.A0A183P7W4"/>
<dbReference type="Gene3D" id="3.40.800.20">
    <property type="entry name" value="Histone deacetylase domain"/>
    <property type="match status" value="1"/>
</dbReference>
<proteinExistence type="predicted"/>
<protein>
    <submittedName>
        <fullName evidence="1">Uncharacterized protein</fullName>
    </submittedName>
</protein>
<keyword evidence="2" id="KW-1185">Reference proteome</keyword>
<name>A0A183P7W4_9TREM</name>
<sequence length="158" mass="18094">MSVGIVYGDQYRRLCCSSPKFGDRYALVMDLINAYKLIPELSRVPPLQWDSPNRMYEAVTTFHSKEYVDALKKLQMLHIEEKELTADDELLMDSFSLNYDCPGFPSVFDYSLAAVQGSLAAANALICRHCEVKLFTLFIFRAKVSIEYYNTFVVPTSY</sequence>
<evidence type="ECO:0000313" key="2">
    <source>
        <dbReference type="Proteomes" id="UP000269396"/>
    </source>
</evidence>
<dbReference type="Proteomes" id="UP000269396">
    <property type="component" value="Unassembled WGS sequence"/>
</dbReference>
<gene>
    <name evidence="1" type="ORF">SMTD_LOCUS10450</name>
</gene>
<dbReference type="SMR" id="A0A183P7W4"/>
<dbReference type="SUPFAM" id="SSF52768">
    <property type="entry name" value="Arginase/deacetylase"/>
    <property type="match status" value="1"/>
</dbReference>
<dbReference type="EMBL" id="UZAL01030584">
    <property type="protein sequence ID" value="VDP54534.1"/>
    <property type="molecule type" value="Genomic_DNA"/>
</dbReference>
<evidence type="ECO:0000313" key="1">
    <source>
        <dbReference type="EMBL" id="VDP54534.1"/>
    </source>
</evidence>